<dbReference type="PANTHER" id="PTHR40267:SF1">
    <property type="entry name" value="BLR3294 PROTEIN"/>
    <property type="match status" value="1"/>
</dbReference>
<dbReference type="OrthoDB" id="483160at2"/>
<keyword evidence="2" id="KW-1185">Reference proteome</keyword>
<evidence type="ECO:0000313" key="1">
    <source>
        <dbReference type="EMBL" id="ADO81890.1"/>
    </source>
</evidence>
<protein>
    <submittedName>
        <fullName evidence="1">Asp/Glu/hydantoin racemase</fullName>
    </submittedName>
</protein>
<dbReference type="Gene3D" id="3.40.50.12500">
    <property type="match status" value="1"/>
</dbReference>
<dbReference type="Pfam" id="PF17645">
    <property type="entry name" value="Amdase"/>
    <property type="match status" value="1"/>
</dbReference>
<dbReference type="AlphaFoldDB" id="E3H6K5"/>
<gene>
    <name evidence="1" type="ordered locus">Ilyop_0101</name>
</gene>
<dbReference type="Proteomes" id="UP000006875">
    <property type="component" value="Chromosome"/>
</dbReference>
<reference evidence="1 2" key="1">
    <citation type="journal article" date="2010" name="Stand. Genomic Sci.">
        <title>Complete genome sequence of Ilyobacter polytropus type strain (CuHbu1).</title>
        <authorList>
            <person name="Sikorski J."/>
            <person name="Chertkov O."/>
            <person name="Lapidus A."/>
            <person name="Nolan M."/>
            <person name="Lucas S."/>
            <person name="Del Rio T.G."/>
            <person name="Tice H."/>
            <person name="Cheng J.F."/>
            <person name="Tapia R."/>
            <person name="Han C."/>
            <person name="Goodwin L."/>
            <person name="Pitluck S."/>
            <person name="Liolios K."/>
            <person name="Ivanova N."/>
            <person name="Mavromatis K."/>
            <person name="Mikhailova N."/>
            <person name="Pati A."/>
            <person name="Chen A."/>
            <person name="Palaniappan K."/>
            <person name="Land M."/>
            <person name="Hauser L."/>
            <person name="Chang Y.J."/>
            <person name="Jeffries C.D."/>
            <person name="Brambilla E."/>
            <person name="Yasawong M."/>
            <person name="Rohde M."/>
            <person name="Pukall R."/>
            <person name="Spring S."/>
            <person name="Goker M."/>
            <person name="Woyke T."/>
            <person name="Bristow J."/>
            <person name="Eisen J.A."/>
            <person name="Markowitz V."/>
            <person name="Hugenholtz P."/>
            <person name="Kyrpides N.C."/>
            <person name="Klenk H.P."/>
        </authorList>
    </citation>
    <scope>NUCLEOTIDE SEQUENCE [LARGE SCALE GENOMIC DNA]</scope>
    <source>
        <strain evidence="2">ATCC 51220 / DSM 2926 / LMG 16218 / CuHBu1</strain>
    </source>
</reference>
<accession>E3H6K5</accession>
<sequence length="242" mass="26367">MKDFLYGEKLKIGLIYPCGGWVMEPEFYDMSPVGVSTYTTRVLLDNVNENELTKVGDRAIRATKLLCKAPVDIVALGCTSGSFIGGAKYDEELIKKMEKASEGVPCLTTSSAVVAALKNLNIKKVALATPYTNDVNMRCKIFLEEYGFEITNICGLGLTNDSEIDRQKLEVIYKLAKDADTTDAEAVAILCTGVRSIPILQDLETDLGKPVISAVQATFWHCLCMAGVKEKISGYGSLLESI</sequence>
<dbReference type="HOGENOM" id="CLU_068086_5_1_0"/>
<dbReference type="RefSeq" id="WP_013386561.1">
    <property type="nucleotide sequence ID" value="NC_014632.1"/>
</dbReference>
<dbReference type="STRING" id="572544.Ilyop_0101"/>
<name>E3H6K5_ILYPC</name>
<evidence type="ECO:0000313" key="2">
    <source>
        <dbReference type="Proteomes" id="UP000006875"/>
    </source>
</evidence>
<dbReference type="PIRSF" id="PIRSF015736">
    <property type="entry name" value="MI"/>
    <property type="match status" value="1"/>
</dbReference>
<proteinExistence type="predicted"/>
<dbReference type="InterPro" id="IPR026286">
    <property type="entry name" value="MaiA/AMDase"/>
</dbReference>
<organism evidence="1 2">
    <name type="scientific">Ilyobacter polytropus (strain ATCC 51220 / DSM 2926 / LMG 16218 / CuHBu1)</name>
    <dbReference type="NCBI Taxonomy" id="572544"/>
    <lineage>
        <taxon>Bacteria</taxon>
        <taxon>Fusobacteriati</taxon>
        <taxon>Fusobacteriota</taxon>
        <taxon>Fusobacteriia</taxon>
        <taxon>Fusobacteriales</taxon>
        <taxon>Fusobacteriaceae</taxon>
        <taxon>Ilyobacter</taxon>
    </lineage>
</organism>
<dbReference type="InterPro" id="IPR053714">
    <property type="entry name" value="Iso_Racemase_Enz_sf"/>
</dbReference>
<dbReference type="EMBL" id="CP002281">
    <property type="protein sequence ID" value="ADO81890.1"/>
    <property type="molecule type" value="Genomic_DNA"/>
</dbReference>
<dbReference type="PANTHER" id="PTHR40267">
    <property type="entry name" value="BLR3294 PROTEIN"/>
    <property type="match status" value="1"/>
</dbReference>
<dbReference type="KEGG" id="ipo:Ilyop_0101"/>
<dbReference type="eggNOG" id="COG3473">
    <property type="taxonomic scope" value="Bacteria"/>
</dbReference>